<evidence type="ECO:0000259" key="23">
    <source>
        <dbReference type="Pfam" id="PF02896"/>
    </source>
</evidence>
<evidence type="ECO:0000256" key="15">
    <source>
        <dbReference type="ARBA" id="ARBA00022842"/>
    </source>
</evidence>
<evidence type="ECO:0000256" key="20">
    <source>
        <dbReference type="PIRSR" id="PIRSR000732-3"/>
    </source>
</evidence>
<feature type="active site" description="Tele-phosphohistidine intermediate" evidence="18">
    <location>
        <position position="200"/>
    </location>
</feature>
<dbReference type="InterPro" id="IPR008731">
    <property type="entry name" value="PTS_EIN"/>
</dbReference>
<feature type="binding site" evidence="20">
    <location>
        <position position="461"/>
    </location>
    <ligand>
        <name>Mg(2+)</name>
        <dbReference type="ChEBI" id="CHEBI:18420"/>
    </ligand>
</feature>
<dbReference type="PANTHER" id="PTHR46244">
    <property type="entry name" value="PHOSPHOENOLPYRUVATE-PROTEIN PHOSPHOTRANSFERASE"/>
    <property type="match status" value="1"/>
</dbReference>
<accession>A0A2P2DX89</accession>
<dbReference type="SUPFAM" id="SSF52009">
    <property type="entry name" value="Phosphohistidine domain"/>
    <property type="match status" value="1"/>
</dbReference>
<dbReference type="GO" id="GO:0008965">
    <property type="term" value="F:phosphoenolpyruvate-protein phosphotransferase activity"/>
    <property type="evidence" value="ECO:0007669"/>
    <property type="project" value="UniProtKB-EC"/>
</dbReference>
<keyword evidence="15 17" id="KW-0460">Magnesium</keyword>
<dbReference type="InterPro" id="IPR050499">
    <property type="entry name" value="PEP-utilizing_PTS_enzyme"/>
</dbReference>
<keyword evidence="25" id="KW-0670">Pyruvate</keyword>
<feature type="binding site" evidence="19">
    <location>
        <begin position="460"/>
        <end position="461"/>
    </location>
    <ligand>
        <name>phosphoenolpyruvate</name>
        <dbReference type="ChEBI" id="CHEBI:58702"/>
    </ligand>
</feature>
<evidence type="ECO:0000256" key="4">
    <source>
        <dbReference type="ARBA" id="ARBA00004496"/>
    </source>
</evidence>
<dbReference type="InterPro" id="IPR024692">
    <property type="entry name" value="PTS_EI"/>
</dbReference>
<comment type="function">
    <text evidence="3 17">General (non sugar-specific) component of the phosphoenolpyruvate-dependent sugar phosphotransferase system (sugar PTS). This major carbohydrate active-transport system catalyzes the phosphorylation of incoming sugar substrates concomitantly with their translocation across the cell membrane. Enzyme I transfers the phosphoryl group from phosphoenolpyruvate (PEP) to the phosphoryl carrier protein (HPr).</text>
</comment>
<dbReference type="PANTHER" id="PTHR46244:SF3">
    <property type="entry name" value="PHOSPHOENOLPYRUVATE-PROTEIN PHOSPHOTRANSFERASE"/>
    <property type="match status" value="1"/>
</dbReference>
<evidence type="ECO:0000256" key="1">
    <source>
        <dbReference type="ARBA" id="ARBA00000683"/>
    </source>
</evidence>
<keyword evidence="14 17" id="KW-0418">Kinase</keyword>
<dbReference type="PIRSF" id="PIRSF000732">
    <property type="entry name" value="PTS_enzyme_I"/>
    <property type="match status" value="1"/>
</dbReference>
<evidence type="ECO:0000256" key="2">
    <source>
        <dbReference type="ARBA" id="ARBA00001946"/>
    </source>
</evidence>
<keyword evidence="13 17" id="KW-0479">Metal-binding</keyword>
<comment type="subcellular location">
    <subcellularLocation>
        <location evidence="4 17">Cytoplasm</location>
    </subcellularLocation>
</comment>
<keyword evidence="11 17" id="KW-0808">Transferase</keyword>
<dbReference type="InterPro" id="IPR036637">
    <property type="entry name" value="Phosphohistidine_dom_sf"/>
</dbReference>
<comment type="caution">
    <text evidence="25">The sequence shown here is derived from an EMBL/GenBank/DDBJ whole genome shotgun (WGS) entry which is preliminary data.</text>
</comment>
<dbReference type="InterPro" id="IPR008279">
    <property type="entry name" value="PEP-util_enz_mobile_dom"/>
</dbReference>
<evidence type="ECO:0000256" key="18">
    <source>
        <dbReference type="PIRSR" id="PIRSR000732-1"/>
    </source>
</evidence>
<evidence type="ECO:0000256" key="10">
    <source>
        <dbReference type="ARBA" id="ARBA00022597"/>
    </source>
</evidence>
<keyword evidence="12 17" id="KW-0598">Phosphotransferase system</keyword>
<dbReference type="InterPro" id="IPR036618">
    <property type="entry name" value="PtsI_HPr-bd_sf"/>
</dbReference>
<dbReference type="Gene3D" id="3.50.30.10">
    <property type="entry name" value="Phosphohistidine domain"/>
    <property type="match status" value="1"/>
</dbReference>
<dbReference type="Proteomes" id="UP000245133">
    <property type="component" value="Unassembled WGS sequence"/>
</dbReference>
<comment type="cofactor">
    <cofactor evidence="2 17 20">
        <name>Mg(2+)</name>
        <dbReference type="ChEBI" id="CHEBI:18420"/>
    </cofactor>
</comment>
<dbReference type="RefSeq" id="WP_244594265.1">
    <property type="nucleotide sequence ID" value="NZ_BFBB01000002.1"/>
</dbReference>
<dbReference type="PRINTS" id="PR01736">
    <property type="entry name" value="PHPHTRNFRASE"/>
</dbReference>
<evidence type="ECO:0000256" key="9">
    <source>
        <dbReference type="ARBA" id="ARBA00022490"/>
    </source>
</evidence>
<keyword evidence="26" id="KW-1185">Reference proteome</keyword>
<dbReference type="NCBIfam" id="TIGR01417">
    <property type="entry name" value="PTS_I_fam"/>
    <property type="match status" value="1"/>
</dbReference>
<organism evidence="25 26">
    <name type="scientific">Leptospira ryugenii</name>
    <dbReference type="NCBI Taxonomy" id="1917863"/>
    <lineage>
        <taxon>Bacteria</taxon>
        <taxon>Pseudomonadati</taxon>
        <taxon>Spirochaetota</taxon>
        <taxon>Spirochaetia</taxon>
        <taxon>Leptospirales</taxon>
        <taxon>Leptospiraceae</taxon>
        <taxon>Leptospira</taxon>
    </lineage>
</organism>
<feature type="coiled-coil region" evidence="21">
    <location>
        <begin position="47"/>
        <end position="74"/>
    </location>
</feature>
<sequence length="579" mass="65721">MVEEKLIFKGISAFPGIVYGKVHKWIPHKRKREPRSGLEPAETRAELELFKQSLSRTEQELEALREKCQKGEKNSELAEIIESQIVFLNDPLFRAKVVERIQLNFENANLALETAVSSLYEEFQNIPDPFFRERADHLLDIGKRLEDNLGPESNKSEDLNLRLPESCILVAKEITPTEMISLDKTKIIGIATDFGGKTGHMAIIARNFGIPTVVGLKNITAHVEEDDYILLDSQKGIIHRSPSLDEVKLYGISSEIKSNPQEEPNLPLLKTTDGAELKIKVNVDSLEEVSLAEEKGADGIGLVRTEILFISYQDIKPTEEEQFDVYKQILLQMKDKTVTFRVWDIGADKMENGYEESNPFLGNRGIRYLLRHPHFFKEQLRALLRASEFGTMWIMLPMITTLSEILESKRLIQECEEELKYQGHQIHKQIPLGIMVETPACALNLPFLGKHVDFYSVGTNDLLQYLLAVERNNHTVNDLYNPWQVVFLLLLKNIAEVAKSQKKPLSICGEIGSDPMFTSVLIGMGYRDLSCALPLLKKIKKKVTECSVWKSKLLVDQVISLAAEEKYEDIETLVSQTIG</sequence>
<dbReference type="GO" id="GO:0009401">
    <property type="term" value="P:phosphoenolpyruvate-dependent sugar phosphotransferase system"/>
    <property type="evidence" value="ECO:0007669"/>
    <property type="project" value="UniProtKB-KW"/>
</dbReference>
<evidence type="ECO:0000256" key="19">
    <source>
        <dbReference type="PIRSR" id="PIRSR000732-2"/>
    </source>
</evidence>
<evidence type="ECO:0000259" key="24">
    <source>
        <dbReference type="Pfam" id="PF05524"/>
    </source>
</evidence>
<feature type="binding site" evidence="20">
    <location>
        <position position="437"/>
    </location>
    <ligand>
        <name>Mg(2+)</name>
        <dbReference type="ChEBI" id="CHEBI:18420"/>
    </ligand>
</feature>
<feature type="binding site" evidence="19">
    <location>
        <position position="471"/>
    </location>
    <ligand>
        <name>phosphoenolpyruvate</name>
        <dbReference type="ChEBI" id="CHEBI:58702"/>
    </ligand>
</feature>
<protein>
    <recommendedName>
        <fullName evidence="7 17">Phosphoenolpyruvate-protein phosphotransferase</fullName>
        <ecNumber evidence="6 17">2.7.3.9</ecNumber>
    </recommendedName>
    <alternativeName>
        <fullName evidence="16 17">Phosphotransferase system, enzyme I</fullName>
    </alternativeName>
</protein>
<comment type="catalytic activity">
    <reaction evidence="1 17">
        <text>L-histidyl-[protein] + phosphoenolpyruvate = N(pros)-phospho-L-histidyl-[protein] + pyruvate</text>
        <dbReference type="Rhea" id="RHEA:23880"/>
        <dbReference type="Rhea" id="RHEA-COMP:9745"/>
        <dbReference type="Rhea" id="RHEA-COMP:9746"/>
        <dbReference type="ChEBI" id="CHEBI:15361"/>
        <dbReference type="ChEBI" id="CHEBI:29979"/>
        <dbReference type="ChEBI" id="CHEBI:58702"/>
        <dbReference type="ChEBI" id="CHEBI:64837"/>
        <dbReference type="EC" id="2.7.3.9"/>
    </reaction>
</comment>
<dbReference type="SUPFAM" id="SSF47831">
    <property type="entry name" value="Enzyme I of the PEP:sugar phosphotransferase system HPr-binding (sub)domain"/>
    <property type="match status" value="1"/>
</dbReference>
<evidence type="ECO:0000256" key="21">
    <source>
        <dbReference type="SAM" id="Coils"/>
    </source>
</evidence>
<reference evidence="25 26" key="1">
    <citation type="submission" date="2018-02" db="EMBL/GenBank/DDBJ databases">
        <title>Novel Leptospira species isolated from soil and water in Japan.</title>
        <authorList>
            <person name="Nakao R."/>
            <person name="Masuzawa T."/>
        </authorList>
    </citation>
    <scope>NUCLEOTIDE SEQUENCE [LARGE SCALE GENOMIC DNA]</scope>
    <source>
        <strain evidence="25 26">YH101</strain>
    </source>
</reference>
<evidence type="ECO:0000313" key="26">
    <source>
        <dbReference type="Proteomes" id="UP000245133"/>
    </source>
</evidence>
<evidence type="ECO:0000313" key="25">
    <source>
        <dbReference type="EMBL" id="GBF49255.1"/>
    </source>
</evidence>
<dbReference type="GO" id="GO:0005737">
    <property type="term" value="C:cytoplasm"/>
    <property type="evidence" value="ECO:0007669"/>
    <property type="project" value="UniProtKB-SubCell"/>
</dbReference>
<dbReference type="InterPro" id="IPR015813">
    <property type="entry name" value="Pyrv/PenolPyrv_kinase-like_dom"/>
</dbReference>
<dbReference type="InterPro" id="IPR040442">
    <property type="entry name" value="Pyrv_kinase-like_dom_sf"/>
</dbReference>
<dbReference type="Gene3D" id="1.10.274.10">
    <property type="entry name" value="PtsI, HPr-binding domain"/>
    <property type="match status" value="1"/>
</dbReference>
<feature type="binding site" evidence="19">
    <location>
        <position position="304"/>
    </location>
    <ligand>
        <name>phosphoenolpyruvate</name>
        <dbReference type="ChEBI" id="CHEBI:58702"/>
    </ligand>
</feature>
<dbReference type="GO" id="GO:0046872">
    <property type="term" value="F:metal ion binding"/>
    <property type="evidence" value="ECO:0007669"/>
    <property type="project" value="UniProtKB-KW"/>
</dbReference>
<evidence type="ECO:0000256" key="14">
    <source>
        <dbReference type="ARBA" id="ARBA00022777"/>
    </source>
</evidence>
<evidence type="ECO:0000256" key="16">
    <source>
        <dbReference type="ARBA" id="ARBA00033235"/>
    </source>
</evidence>
<gene>
    <name evidence="25" type="primary">ptsA</name>
    <name evidence="25" type="ORF">LPTSP4_07650</name>
</gene>
<dbReference type="Pfam" id="PF00391">
    <property type="entry name" value="PEP-utilizers"/>
    <property type="match status" value="1"/>
</dbReference>
<dbReference type="EC" id="2.7.3.9" evidence="6 17"/>
<feature type="active site" description="Proton donor" evidence="18">
    <location>
        <position position="508"/>
    </location>
</feature>
<feature type="domain" description="PEP-utilising enzyme mobile" evidence="22">
    <location>
        <begin position="164"/>
        <end position="236"/>
    </location>
</feature>
<dbReference type="Pfam" id="PF05524">
    <property type="entry name" value="PEP-utilisers_N"/>
    <property type="match status" value="1"/>
</dbReference>
<feature type="binding site" evidence="19">
    <location>
        <position position="341"/>
    </location>
    <ligand>
        <name>phosphoenolpyruvate</name>
        <dbReference type="ChEBI" id="CHEBI:58702"/>
    </ligand>
</feature>
<proteinExistence type="inferred from homology"/>
<dbReference type="SUPFAM" id="SSF51621">
    <property type="entry name" value="Phosphoenolpyruvate/pyruvate domain"/>
    <property type="match status" value="1"/>
</dbReference>
<evidence type="ECO:0000256" key="8">
    <source>
        <dbReference type="ARBA" id="ARBA00022448"/>
    </source>
</evidence>
<evidence type="ECO:0000256" key="7">
    <source>
        <dbReference type="ARBA" id="ARBA00016544"/>
    </source>
</evidence>
<dbReference type="EMBL" id="BFBB01000002">
    <property type="protein sequence ID" value="GBF49255.1"/>
    <property type="molecule type" value="Genomic_DNA"/>
</dbReference>
<evidence type="ECO:0000256" key="3">
    <source>
        <dbReference type="ARBA" id="ARBA00002728"/>
    </source>
</evidence>
<evidence type="ECO:0000259" key="22">
    <source>
        <dbReference type="Pfam" id="PF00391"/>
    </source>
</evidence>
<comment type="similarity">
    <text evidence="5 17">Belongs to the PEP-utilizing enzyme family.</text>
</comment>
<dbReference type="AlphaFoldDB" id="A0A2P2DX89"/>
<keyword evidence="21" id="KW-0175">Coiled coil</keyword>
<name>A0A2P2DX89_9LEPT</name>
<keyword evidence="10 17" id="KW-0762">Sugar transport</keyword>
<dbReference type="GO" id="GO:0016301">
    <property type="term" value="F:kinase activity"/>
    <property type="evidence" value="ECO:0007669"/>
    <property type="project" value="UniProtKB-KW"/>
</dbReference>
<keyword evidence="8 17" id="KW-0813">Transport</keyword>
<keyword evidence="9 17" id="KW-0963">Cytoplasm</keyword>
<evidence type="ECO:0000256" key="13">
    <source>
        <dbReference type="ARBA" id="ARBA00022723"/>
    </source>
</evidence>
<evidence type="ECO:0000256" key="12">
    <source>
        <dbReference type="ARBA" id="ARBA00022683"/>
    </source>
</evidence>
<dbReference type="InterPro" id="IPR006318">
    <property type="entry name" value="PTS_EI-like"/>
</dbReference>
<evidence type="ECO:0000256" key="17">
    <source>
        <dbReference type="PIRNR" id="PIRNR000732"/>
    </source>
</evidence>
<feature type="domain" description="Phosphotransferase system enzyme I N-terminal" evidence="24">
    <location>
        <begin position="9"/>
        <end position="134"/>
    </location>
</feature>
<evidence type="ECO:0000256" key="5">
    <source>
        <dbReference type="ARBA" id="ARBA00007837"/>
    </source>
</evidence>
<dbReference type="Pfam" id="PF02896">
    <property type="entry name" value="PEP-utilizers_C"/>
    <property type="match status" value="1"/>
</dbReference>
<dbReference type="Gene3D" id="3.20.20.60">
    <property type="entry name" value="Phosphoenolpyruvate-binding domains"/>
    <property type="match status" value="1"/>
</dbReference>
<dbReference type="InterPro" id="IPR000121">
    <property type="entry name" value="PEP_util_C"/>
</dbReference>
<evidence type="ECO:0000256" key="6">
    <source>
        <dbReference type="ARBA" id="ARBA00012232"/>
    </source>
</evidence>
<feature type="domain" description="PEP-utilising enzyme C-terminal" evidence="23">
    <location>
        <begin position="270"/>
        <end position="545"/>
    </location>
</feature>
<evidence type="ECO:0000256" key="11">
    <source>
        <dbReference type="ARBA" id="ARBA00022679"/>
    </source>
</evidence>